<dbReference type="AlphaFoldDB" id="A0A5Q6S4P3"/>
<reference evidence="1 2" key="1">
    <citation type="submission" date="2019-09" db="EMBL/GenBank/DDBJ databases">
        <title>Mumia zhuanghuii sp. nov. isolated from the intestinal contents of plateau pika (Ochotona curzoniae) in the Qinghai-Tibet plateau of China.</title>
        <authorList>
            <person name="Tian Z."/>
        </authorList>
    </citation>
    <scope>NUCLEOTIDE SEQUENCE [LARGE SCALE GENOMIC DNA]</scope>
    <source>
        <strain evidence="2">350</strain>
    </source>
</reference>
<evidence type="ECO:0008006" key="3">
    <source>
        <dbReference type="Google" id="ProtNLM"/>
    </source>
</evidence>
<organism evidence="1 2">
    <name type="scientific">Mumia zhuanghuii</name>
    <dbReference type="NCBI Taxonomy" id="2585211"/>
    <lineage>
        <taxon>Bacteria</taxon>
        <taxon>Bacillati</taxon>
        <taxon>Actinomycetota</taxon>
        <taxon>Actinomycetes</taxon>
        <taxon>Propionibacteriales</taxon>
        <taxon>Nocardioidaceae</taxon>
        <taxon>Mumia</taxon>
    </lineage>
</organism>
<evidence type="ECO:0000313" key="2">
    <source>
        <dbReference type="Proteomes" id="UP000307768"/>
    </source>
</evidence>
<evidence type="ECO:0000313" key="1">
    <source>
        <dbReference type="EMBL" id="KAA1425362.1"/>
    </source>
</evidence>
<gene>
    <name evidence="1" type="ORF">FE697_005790</name>
</gene>
<dbReference type="RefSeq" id="WP_149768537.1">
    <property type="nucleotide sequence ID" value="NZ_VDFQ02000001.1"/>
</dbReference>
<sequence length="282" mass="32157">MLSGRRFIRLFPRVWVTAAHEMSERDRVSAARLSLPEGAQPSHSTRLRLLGYDDLAELPYHFVIDRDQKIVSDHIRLHRTILMPSTDADGVTPAAAFVQSCETMRLIDLIKIGDWLLHEGHASLDEIGQILVEQSWRPGASQCEIVLPLLDARSRSPKESEVRAILSVVGLPLPDVNVDLVVKGRWLGCVDLLYLTWLYVVEYEGRQHAFDTAQFNGDIGRYGRFRRNDVTYLQVTQEKLARPRALVREVHADLVALGYEGPPPVFGRDYRALFRKIRSRRP</sequence>
<dbReference type="EMBL" id="VDFQ02000001">
    <property type="protein sequence ID" value="KAA1425362.1"/>
    <property type="molecule type" value="Genomic_DNA"/>
</dbReference>
<accession>A0A5Q6S4P3</accession>
<name>A0A5Q6S4P3_9ACTN</name>
<dbReference type="OrthoDB" id="3173471at2"/>
<protein>
    <recommendedName>
        <fullName evidence="3">DUF559 domain-containing protein</fullName>
    </recommendedName>
</protein>
<comment type="caution">
    <text evidence="1">The sequence shown here is derived from an EMBL/GenBank/DDBJ whole genome shotgun (WGS) entry which is preliminary data.</text>
</comment>
<dbReference type="Proteomes" id="UP000307768">
    <property type="component" value="Unassembled WGS sequence"/>
</dbReference>
<proteinExistence type="predicted"/>